<evidence type="ECO:0000313" key="2">
    <source>
        <dbReference type="Proteomes" id="UP000438429"/>
    </source>
</evidence>
<evidence type="ECO:0000313" key="1">
    <source>
        <dbReference type="EMBL" id="KAF0044169.1"/>
    </source>
</evidence>
<organism evidence="1 2">
    <name type="scientific">Scophthalmus maximus</name>
    <name type="common">Turbot</name>
    <name type="synonym">Psetta maxima</name>
    <dbReference type="NCBI Taxonomy" id="52904"/>
    <lineage>
        <taxon>Eukaryota</taxon>
        <taxon>Metazoa</taxon>
        <taxon>Chordata</taxon>
        <taxon>Craniata</taxon>
        <taxon>Vertebrata</taxon>
        <taxon>Euteleostomi</taxon>
        <taxon>Actinopterygii</taxon>
        <taxon>Neopterygii</taxon>
        <taxon>Teleostei</taxon>
        <taxon>Neoteleostei</taxon>
        <taxon>Acanthomorphata</taxon>
        <taxon>Carangaria</taxon>
        <taxon>Pleuronectiformes</taxon>
        <taxon>Pleuronectoidei</taxon>
        <taxon>Scophthalmidae</taxon>
        <taxon>Scophthalmus</taxon>
    </lineage>
</organism>
<sequence>MKACFLRAARRPTGTLNPDFIFIPAQNESPVLTLTREIISHTFGLISCGDLIYIDTSGPVPYVPYVPYVTPPHNPPVVVRGSHRGGRGAPGKLLHRKHSTEVQLKTILNSTNILSEKTMDTARPLVTILATQRKRRDPIFSHFYENGIQGRNLGQRYPVEIEDDDKCVSFPAHQMCINSLFVISVSAQLRIRTSSFTGATAQGPRVAPGAGPGREVHVNNTDCLGGSVRQTLFLGCRCTDFTCSFSENQAGCLQQAVRETERFEDLTLLHGYRGNEQLKCRLHTEAKTDHTVKDLIK</sequence>
<name>A0A6A4TH64_SCOMX</name>
<accession>A0A6A4TH64</accession>
<dbReference type="AlphaFoldDB" id="A0A6A4TH64"/>
<proteinExistence type="predicted"/>
<dbReference type="EMBL" id="VEVO01000003">
    <property type="protein sequence ID" value="KAF0044169.1"/>
    <property type="molecule type" value="Genomic_DNA"/>
</dbReference>
<gene>
    <name evidence="1" type="ORF">F2P81_003327</name>
</gene>
<dbReference type="Proteomes" id="UP000438429">
    <property type="component" value="Unassembled WGS sequence"/>
</dbReference>
<comment type="caution">
    <text evidence="1">The sequence shown here is derived from an EMBL/GenBank/DDBJ whole genome shotgun (WGS) entry which is preliminary data.</text>
</comment>
<reference evidence="1 2" key="1">
    <citation type="submission" date="2019-06" db="EMBL/GenBank/DDBJ databases">
        <title>Draft genomes of female and male turbot (Scophthalmus maximus).</title>
        <authorList>
            <person name="Xu H."/>
            <person name="Xu X.-W."/>
            <person name="Shao C."/>
            <person name="Chen S."/>
        </authorList>
    </citation>
    <scope>NUCLEOTIDE SEQUENCE [LARGE SCALE GENOMIC DNA]</scope>
    <source>
        <strain evidence="1">Ysfricsl-2016a</strain>
        <tissue evidence="1">Blood</tissue>
    </source>
</reference>
<protein>
    <submittedName>
        <fullName evidence="1">Uncharacterized protein</fullName>
    </submittedName>
</protein>